<dbReference type="InterPro" id="IPR027417">
    <property type="entry name" value="P-loop_NTPase"/>
</dbReference>
<dbReference type="AlphaFoldDB" id="A0A368NWQ5"/>
<organism evidence="1 2">
    <name type="scientific">Agrobacterium vitis</name>
    <name type="common">Rhizobium vitis</name>
    <dbReference type="NCBI Taxonomy" id="373"/>
    <lineage>
        <taxon>Bacteria</taxon>
        <taxon>Pseudomonadati</taxon>
        <taxon>Pseudomonadota</taxon>
        <taxon>Alphaproteobacteria</taxon>
        <taxon>Hyphomicrobiales</taxon>
        <taxon>Rhizobiaceae</taxon>
        <taxon>Rhizobium/Agrobacterium group</taxon>
        <taxon>Agrobacterium</taxon>
    </lineage>
</organism>
<dbReference type="PANTHER" id="PTHR37816">
    <property type="entry name" value="YALI0E33011P"/>
    <property type="match status" value="1"/>
</dbReference>
<dbReference type="Proteomes" id="UP000436911">
    <property type="component" value="Unassembled WGS sequence"/>
</dbReference>
<dbReference type="RefSeq" id="WP_060715586.1">
    <property type="nucleotide sequence ID" value="NZ_CP055265.1"/>
</dbReference>
<dbReference type="InterPro" id="IPR052922">
    <property type="entry name" value="Cytidylate_Kinase-2"/>
</dbReference>
<reference evidence="1 2" key="1">
    <citation type="submission" date="2018-08" db="EMBL/GenBank/DDBJ databases">
        <title>Genome sequencing of Agrobacterium vitis strain ICMP 10754.</title>
        <authorList>
            <person name="Visnovsky S.B."/>
            <person name="Pitman A.R."/>
        </authorList>
    </citation>
    <scope>NUCLEOTIDE SEQUENCE [LARGE SCALE GENOMIC DNA]</scope>
    <source>
        <strain evidence="1 2">ICMP 10754</strain>
    </source>
</reference>
<dbReference type="Gene3D" id="3.40.50.300">
    <property type="entry name" value="P-loop containing nucleotide triphosphate hydrolases"/>
    <property type="match status" value="1"/>
</dbReference>
<gene>
    <name evidence="1" type="ORF">DXT89_17180</name>
</gene>
<dbReference type="SUPFAM" id="SSF52540">
    <property type="entry name" value="P-loop containing nucleoside triphosphate hydrolases"/>
    <property type="match status" value="1"/>
</dbReference>
<evidence type="ECO:0000313" key="1">
    <source>
        <dbReference type="EMBL" id="KAA3525791.1"/>
    </source>
</evidence>
<name>A0A368NWQ5_AGRVI</name>
<proteinExistence type="predicted"/>
<accession>A0A368NWQ5</accession>
<dbReference type="PANTHER" id="PTHR37816:SF3">
    <property type="entry name" value="MODULATES DNA TOPOLOGY"/>
    <property type="match status" value="1"/>
</dbReference>
<dbReference type="CDD" id="cd01983">
    <property type="entry name" value="SIMIBI"/>
    <property type="match status" value="1"/>
</dbReference>
<protein>
    <submittedName>
        <fullName evidence="1">AAA family ATPase</fullName>
    </submittedName>
</protein>
<dbReference type="EMBL" id="QUSG01000009">
    <property type="protein sequence ID" value="KAA3525791.1"/>
    <property type="molecule type" value="Genomic_DNA"/>
</dbReference>
<evidence type="ECO:0000313" key="2">
    <source>
        <dbReference type="Proteomes" id="UP000436911"/>
    </source>
</evidence>
<dbReference type="OrthoDB" id="7210594at2"/>
<comment type="caution">
    <text evidence="1">The sequence shown here is derived from an EMBL/GenBank/DDBJ whole genome shotgun (WGS) entry which is preliminary data.</text>
</comment>
<sequence length="189" mass="21540">MVRYVDTPAAADLLGRSNRIMVVGCSGGGKTTLSQKLASRFNLDYQSIDRDVRWLPGWQQRDRHAQRDIIAELVSHDRWVMDGSGPSTFDLRLPRTDLVIWVKMSRMACLRGIAGRVLRNYGKVRVAMAEGCKEPLPDREFLSYIWNFERKHAPIFIRNFDLHGQDVPVLVLKSRREVARFLDLAGASG</sequence>
<dbReference type="GeneID" id="60682569"/>